<dbReference type="AlphaFoldDB" id="A0AAI8Y3B0"/>
<evidence type="ECO:0000259" key="2">
    <source>
        <dbReference type="PROSITE" id="PS51186"/>
    </source>
</evidence>
<dbReference type="PANTHER" id="PTHR20916">
    <property type="entry name" value="CYSTEINE AND GLYCINE-RICH PROTEIN 2 BINDING PROTEIN"/>
    <property type="match status" value="1"/>
</dbReference>
<keyword evidence="4" id="KW-1185">Reference proteome</keyword>
<name>A0AAI8Y3B0_BEMTA</name>
<evidence type="ECO:0000313" key="3">
    <source>
        <dbReference type="EMBL" id="CAH0746879.1"/>
    </source>
</evidence>
<dbReference type="InterPro" id="IPR016181">
    <property type="entry name" value="Acyl_CoA_acyltransferase"/>
</dbReference>
<dbReference type="InterPro" id="IPR000182">
    <property type="entry name" value="GNAT_dom"/>
</dbReference>
<dbReference type="Gene3D" id="3.40.630.30">
    <property type="match status" value="1"/>
</dbReference>
<dbReference type="GO" id="GO:0004402">
    <property type="term" value="F:histone acetyltransferase activity"/>
    <property type="evidence" value="ECO:0007669"/>
    <property type="project" value="TreeGrafter"/>
</dbReference>
<feature type="compositionally biased region" description="Basic residues" evidence="1">
    <location>
        <begin position="183"/>
        <end position="201"/>
    </location>
</feature>
<proteinExistence type="predicted"/>
<dbReference type="FunFam" id="3.40.630.30:FF:000013">
    <property type="entry name" value="cysteine-rich protein 2-binding protein-like"/>
    <property type="match status" value="1"/>
</dbReference>
<reference evidence="3" key="1">
    <citation type="submission" date="2021-12" db="EMBL/GenBank/DDBJ databases">
        <authorList>
            <person name="King R."/>
        </authorList>
    </citation>
    <scope>NUCLEOTIDE SEQUENCE</scope>
</reference>
<organism evidence="3 4">
    <name type="scientific">Bemisia tabaci</name>
    <name type="common">Sweetpotato whitefly</name>
    <name type="synonym">Aleurodes tabaci</name>
    <dbReference type="NCBI Taxonomy" id="7038"/>
    <lineage>
        <taxon>Eukaryota</taxon>
        <taxon>Metazoa</taxon>
        <taxon>Ecdysozoa</taxon>
        <taxon>Arthropoda</taxon>
        <taxon>Hexapoda</taxon>
        <taxon>Insecta</taxon>
        <taxon>Pterygota</taxon>
        <taxon>Neoptera</taxon>
        <taxon>Paraneoptera</taxon>
        <taxon>Hemiptera</taxon>
        <taxon>Sternorrhyncha</taxon>
        <taxon>Aleyrodoidea</taxon>
        <taxon>Aleyrodidae</taxon>
        <taxon>Aleyrodinae</taxon>
        <taxon>Bemisia</taxon>
    </lineage>
</organism>
<accession>A0AAI8Y3B0</accession>
<feature type="domain" description="N-acetyltransferase" evidence="2">
    <location>
        <begin position="505"/>
        <end position="637"/>
    </location>
</feature>
<dbReference type="Gene3D" id="3.90.980.20">
    <property type="match status" value="1"/>
</dbReference>
<sequence>MRCKVCGKEAGVSAATSYLTCVKCNCKVHQKCLSSIKHMKYPMIIGDVFYFFTCKGCNKKDELVLKVKPKWSDILLVVLYSLQEHSSNISRDGYFHWKVHICSFINEHWKSLFGTPKSKRGPNWRATVTGTLDHYQSYFKSRESTPGWWKLTHAYWPQRVIEICEKKKAPELLEPPFEDGEKKVRRKTASKVKSTPKRTSKKTPITNNKDDVPETNGFDSDDQVVEGTVAMTLIPNPPHEKLYDHHYCRQYLVPINARLLQNGGNYYREDPSESFNIPTSESLPIEAGNTGQASNSFTYSNFSERLTESEIPALLAQVRKPVRTRRAKISNLETLLNSIDEEFPSLCNFSEEEEHELLKRIYKVTRIIPKADKYKVLRKLFRILDLRRFRRMNDVSMLSSSDPISDDLVEEMRKKTQQDALRHFETVHTDESHPNWFKDGTQWKTYSSPYTSRVLKPLIFRDNSMKPVWLKLMEEIRHAVFLKKLKSADGSSQENLSFESSDTSIDYSYVSPHFLLALNSLSCRFFWPGIQLLECLHYPDFTCVATYKKLIIGFGVMIPNLDVNEAYITYLFVRPYWRKCGIATFIIYHLIQSCMGKDITLHVSADNEAIFLYQKFGFKIEDYILNFYDRYMLLDSTESRHAFFLRFSR</sequence>
<dbReference type="CDD" id="cd04301">
    <property type="entry name" value="NAT_SF"/>
    <property type="match status" value="1"/>
</dbReference>
<dbReference type="PANTHER" id="PTHR20916:SF26">
    <property type="entry name" value="CYSTEINE-RICH PROTEIN 2-BINDING PROTEIN"/>
    <property type="match status" value="1"/>
</dbReference>
<dbReference type="EMBL" id="CAKKNF020000004">
    <property type="protein sequence ID" value="CAH0746879.1"/>
    <property type="molecule type" value="Genomic_DNA"/>
</dbReference>
<dbReference type="Pfam" id="PF00583">
    <property type="entry name" value="Acetyltransf_1"/>
    <property type="match status" value="1"/>
</dbReference>
<dbReference type="PROSITE" id="PS51186">
    <property type="entry name" value="GNAT"/>
    <property type="match status" value="1"/>
</dbReference>
<feature type="region of interest" description="Disordered" evidence="1">
    <location>
        <begin position="177"/>
        <end position="221"/>
    </location>
</feature>
<dbReference type="SUPFAM" id="SSF55729">
    <property type="entry name" value="Acyl-CoA N-acyltransferases (Nat)"/>
    <property type="match status" value="1"/>
</dbReference>
<dbReference type="Proteomes" id="UP001152759">
    <property type="component" value="Unassembled WGS sequence"/>
</dbReference>
<gene>
    <name evidence="3" type="ORF">BEMITA_LOCUS45</name>
</gene>
<comment type="caution">
    <text evidence="3">The sequence shown here is derived from an EMBL/GenBank/DDBJ whole genome shotgun (WGS) entry which is preliminary data.</text>
</comment>
<evidence type="ECO:0000256" key="1">
    <source>
        <dbReference type="SAM" id="MobiDB-lite"/>
    </source>
</evidence>
<protein>
    <recommendedName>
        <fullName evidence="2">N-acetyltransferase domain-containing protein</fullName>
    </recommendedName>
</protein>
<evidence type="ECO:0000313" key="4">
    <source>
        <dbReference type="Proteomes" id="UP001152759"/>
    </source>
</evidence>